<protein>
    <submittedName>
        <fullName evidence="2">Uncharacterized protein</fullName>
    </submittedName>
</protein>
<organism evidence="2 3">
    <name type="scientific">Cylindrobasidium torrendii FP15055 ss-10</name>
    <dbReference type="NCBI Taxonomy" id="1314674"/>
    <lineage>
        <taxon>Eukaryota</taxon>
        <taxon>Fungi</taxon>
        <taxon>Dikarya</taxon>
        <taxon>Basidiomycota</taxon>
        <taxon>Agaricomycotina</taxon>
        <taxon>Agaricomycetes</taxon>
        <taxon>Agaricomycetidae</taxon>
        <taxon>Agaricales</taxon>
        <taxon>Marasmiineae</taxon>
        <taxon>Physalacriaceae</taxon>
        <taxon>Cylindrobasidium</taxon>
    </lineage>
</organism>
<feature type="compositionally biased region" description="Polar residues" evidence="1">
    <location>
        <begin position="695"/>
        <end position="710"/>
    </location>
</feature>
<sequence>MQRITELQAELDLSERNRQLAEQKADEHQATIESLQQQQRSADAQEETSRLTKLVEQPQKEVRDAQKRYEAEASARVSENQEAAEQIRSAGERLAKGQAELNEAKKNKGKARADGTDRQAPTNEPFVEHNIEYNMEIDAPEDADTASPAVNNGPEVAGNQADCSPLKTQADQPAPATDGLSDRAVRTDQLWRRSKHRPSHVDGSIFKNPAGQDKVDELDALLASANRTLLDVFDAQGDSPPTVQDVANVIKEAQLQFYPLFLDCIASKTDKTAGSPSKKSRAYASGTVKYYQGVVGRFSHDVDRSIFQLMSATVSIAFLKITKRPHLNDFIDYECANPDDVAAVEAGVMKFPDGCMDLYLGDRYMSWKWNACAVANMAEDIFRRKVNNYGRVVPAASREVLEAMIWGLVTQAQSSWAAATPRLDLVTGDFETGAEAYNRAVNTKRKRGEDSKKRMRKTYKLHDRQDTCAKQRDEYPETSSDYWLWQQRGSLVADMGVDGMSSEEDEKMDFDGTTITVRKAVRPRWISAAARAELQAIDSKMVVTKQRTPRVSHITRHTSSEPHVCIELHCRFKSASLRDLFVHRQEAHHRVKRETVSPSGDPAAKEATRSTATRRHCESGLAGNRRREKDEISKPGPAFDDERPRTGARSVQYVYCRQDASGQTTACNHWGCAFRARKDQEAAQDTRRGRVGNSPGPSSSRIAAQSNGTLQKRKREDAATDAFLPSSISASDDDSEPMRIRRRLQAPSANADEYEQENIEEDEMDMLNPTRYSQSLDVLPEVRLPSPPKRRTTRAPSVKEEEVRNELDTLSQAGCSKPSVAELHEAVARQEKMVRQIRRNVKNLCRHGLRIEVAWEDARPFVRDEMQVLGEKFRQAISKAFAEQPDA</sequence>
<gene>
    <name evidence="2" type="ORF">CYLTODRAFT_459002</name>
</gene>
<feature type="compositionally biased region" description="Basic and acidic residues" evidence="1">
    <location>
        <begin position="102"/>
        <end position="117"/>
    </location>
</feature>
<feature type="region of interest" description="Disordered" evidence="1">
    <location>
        <begin position="142"/>
        <end position="184"/>
    </location>
</feature>
<name>A0A0D7AVK4_9AGAR</name>
<accession>A0A0D7AVK4</accession>
<evidence type="ECO:0000313" key="3">
    <source>
        <dbReference type="Proteomes" id="UP000054007"/>
    </source>
</evidence>
<dbReference type="Proteomes" id="UP000054007">
    <property type="component" value="Unassembled WGS sequence"/>
</dbReference>
<feature type="region of interest" description="Disordered" evidence="1">
    <location>
        <begin position="681"/>
        <end position="738"/>
    </location>
</feature>
<feature type="region of interest" description="Disordered" evidence="1">
    <location>
        <begin position="20"/>
        <end position="123"/>
    </location>
</feature>
<reference evidence="2 3" key="1">
    <citation type="journal article" date="2015" name="Fungal Genet. Biol.">
        <title>Evolution of novel wood decay mechanisms in Agaricales revealed by the genome sequences of Fistulina hepatica and Cylindrobasidium torrendii.</title>
        <authorList>
            <person name="Floudas D."/>
            <person name="Held B.W."/>
            <person name="Riley R."/>
            <person name="Nagy L.G."/>
            <person name="Koehler G."/>
            <person name="Ransdell A.S."/>
            <person name="Younus H."/>
            <person name="Chow J."/>
            <person name="Chiniquy J."/>
            <person name="Lipzen A."/>
            <person name="Tritt A."/>
            <person name="Sun H."/>
            <person name="Haridas S."/>
            <person name="LaButti K."/>
            <person name="Ohm R.A."/>
            <person name="Kues U."/>
            <person name="Blanchette R.A."/>
            <person name="Grigoriev I.V."/>
            <person name="Minto R.E."/>
            <person name="Hibbett D.S."/>
        </authorList>
    </citation>
    <scope>NUCLEOTIDE SEQUENCE [LARGE SCALE GENOMIC DNA]</scope>
    <source>
        <strain evidence="2 3">FP15055 ss-10</strain>
    </source>
</reference>
<evidence type="ECO:0000256" key="1">
    <source>
        <dbReference type="SAM" id="MobiDB-lite"/>
    </source>
</evidence>
<feature type="compositionally biased region" description="Basic and acidic residues" evidence="1">
    <location>
        <begin position="20"/>
        <end position="30"/>
    </location>
</feature>
<feature type="region of interest" description="Disordered" evidence="1">
    <location>
        <begin position="587"/>
        <end position="646"/>
    </location>
</feature>
<dbReference type="OrthoDB" id="2821498at2759"/>
<evidence type="ECO:0000313" key="2">
    <source>
        <dbReference type="EMBL" id="KIY62418.1"/>
    </source>
</evidence>
<dbReference type="AlphaFoldDB" id="A0A0D7AVK4"/>
<keyword evidence="3" id="KW-1185">Reference proteome</keyword>
<feature type="compositionally biased region" description="Basic and acidic residues" evidence="1">
    <location>
        <begin position="58"/>
        <end position="73"/>
    </location>
</feature>
<proteinExistence type="predicted"/>
<feature type="compositionally biased region" description="Polar residues" evidence="1">
    <location>
        <begin position="31"/>
        <end position="42"/>
    </location>
</feature>
<feature type="region of interest" description="Disordered" evidence="1">
    <location>
        <begin position="191"/>
        <end position="210"/>
    </location>
</feature>
<dbReference type="EMBL" id="KN880786">
    <property type="protein sequence ID" value="KIY62418.1"/>
    <property type="molecule type" value="Genomic_DNA"/>
</dbReference>